<keyword evidence="3" id="KW-1185">Reference proteome</keyword>
<dbReference type="Proteomes" id="UP000028500">
    <property type="component" value="Unassembled WGS sequence"/>
</dbReference>
<sequence length="95" mass="10907">MCCISADSLSQTGSVNLVRSMMMRLNEFLAKLIIPNHHAVQITFTKRQHALVQWQLNNADALSFITYRNAFVSSMLYNVVAAFITFYLLKKLHQK</sequence>
<feature type="transmembrane region" description="Helical" evidence="1">
    <location>
        <begin position="70"/>
        <end position="89"/>
    </location>
</feature>
<dbReference type="EMBL" id="CBSY010000246">
    <property type="protein sequence ID" value="CDH21573.1"/>
    <property type="molecule type" value="Genomic_DNA"/>
</dbReference>
<evidence type="ECO:0000313" key="3">
    <source>
        <dbReference type="Proteomes" id="UP000028500"/>
    </source>
</evidence>
<comment type="caution">
    <text evidence="2">The sequence shown here is derived from an EMBL/GenBank/DDBJ whole genome shotgun (WGS) entry which is preliminary data.</text>
</comment>
<proteinExistence type="predicted"/>
<keyword evidence="1" id="KW-1133">Transmembrane helix</keyword>
<reference evidence="2" key="1">
    <citation type="submission" date="2013-07" db="EMBL/GenBank/DDBJ databases">
        <title>Sub-species coevolution in mutualistic symbiosis.</title>
        <authorList>
            <person name="Murfin K."/>
            <person name="Klassen J."/>
            <person name="Lee M."/>
            <person name="Forst S."/>
            <person name="Stock P."/>
            <person name="Goodrich-Blair H."/>
        </authorList>
    </citation>
    <scope>NUCLEOTIDE SEQUENCE [LARGE SCALE GENOMIC DNA]</scope>
    <source>
        <strain evidence="2">Kraussei Quebec</strain>
    </source>
</reference>
<keyword evidence="1" id="KW-0472">Membrane</keyword>
<gene>
    <name evidence="2" type="ORF">XBKQ1_560009</name>
</gene>
<evidence type="ECO:0000256" key="1">
    <source>
        <dbReference type="SAM" id="Phobius"/>
    </source>
</evidence>
<keyword evidence="1" id="KW-0812">Transmembrane</keyword>
<evidence type="ECO:0000313" key="2">
    <source>
        <dbReference type="EMBL" id="CDH21573.1"/>
    </source>
</evidence>
<dbReference type="HOGENOM" id="CLU_2372042_0_0_6"/>
<organism evidence="2 3">
    <name type="scientific">Xenorhabdus bovienii str. kraussei Quebec</name>
    <dbReference type="NCBI Taxonomy" id="1398203"/>
    <lineage>
        <taxon>Bacteria</taxon>
        <taxon>Pseudomonadati</taxon>
        <taxon>Pseudomonadota</taxon>
        <taxon>Gammaproteobacteria</taxon>
        <taxon>Enterobacterales</taxon>
        <taxon>Morganellaceae</taxon>
        <taxon>Xenorhabdus</taxon>
    </lineage>
</organism>
<dbReference type="AlphaFoldDB" id="A0A077PKJ4"/>
<protein>
    <submittedName>
        <fullName evidence="2">Uncharacterized protein</fullName>
    </submittedName>
</protein>
<name>A0A077PKJ4_XENBV</name>
<accession>A0A077PKJ4</accession>